<evidence type="ECO:0000313" key="1">
    <source>
        <dbReference type="EMBL" id="EMJ5254711.1"/>
    </source>
</evidence>
<gene>
    <name evidence="3" type="ORF">EPS76_16620</name>
    <name evidence="2" type="ORF">GRC73_22420</name>
    <name evidence="4" type="ORF">OGM49_09705</name>
    <name evidence="1" type="ORF">R8O40_002956</name>
</gene>
<dbReference type="RefSeq" id="WP_072147164.1">
    <property type="nucleotide sequence ID" value="NZ_AP021998.1"/>
</dbReference>
<dbReference type="EMBL" id="CP107128">
    <property type="protein sequence ID" value="WLM97735.1"/>
    <property type="molecule type" value="Genomic_DNA"/>
</dbReference>
<organism evidence="2">
    <name type="scientific">Escherichia coli</name>
    <dbReference type="NCBI Taxonomy" id="562"/>
    <lineage>
        <taxon>Bacteria</taxon>
        <taxon>Pseudomonadati</taxon>
        <taxon>Pseudomonadota</taxon>
        <taxon>Gammaproteobacteria</taxon>
        <taxon>Enterobacterales</taxon>
        <taxon>Enterobacteriaceae</taxon>
        <taxon>Escherichia</taxon>
    </lineage>
</organism>
<evidence type="ECO:0000313" key="5">
    <source>
        <dbReference type="Proteomes" id="UP000288730"/>
    </source>
</evidence>
<dbReference type="EMBL" id="SCJN01000138">
    <property type="protein sequence ID" value="RXD14692.1"/>
    <property type="molecule type" value="Genomic_DNA"/>
</dbReference>
<name>A0A1U9U2A3_ECOLX</name>
<dbReference type="EMBL" id="DABBJX010000040">
    <property type="protein sequence ID" value="HAH4526712.1"/>
    <property type="molecule type" value="Genomic_DNA"/>
</dbReference>
<evidence type="ECO:0000313" key="3">
    <source>
        <dbReference type="EMBL" id="RXD14692.1"/>
    </source>
</evidence>
<protein>
    <submittedName>
        <fullName evidence="2">Uncharacterized protein</fullName>
    </submittedName>
</protein>
<dbReference type="EMBL" id="ABONVU020000011">
    <property type="protein sequence ID" value="EMJ5254711.1"/>
    <property type="molecule type" value="Genomic_DNA"/>
</dbReference>
<dbReference type="Proteomes" id="UP001285616">
    <property type="component" value="Unassembled WGS sequence"/>
</dbReference>
<dbReference type="Proteomes" id="UP000288730">
    <property type="component" value="Unassembled WGS sequence"/>
</dbReference>
<proteinExistence type="predicted"/>
<reference evidence="4" key="4">
    <citation type="journal article" date="2023" name="Microorganisms">
        <title>Comparative Genomic Analysis of ST131 Subclade C2 of ESBL-Producing E. coli Isolates from Patients with Recurrent and Sporadic Urinary Tract Infections.</title>
        <authorList>
            <person name="Jaen-Luchoro D."/>
            <person name="Kahnamouei A."/>
            <person name="Yazdanshenas S."/>
            <person name="Lindblom A."/>
            <person name="Samuelsson E."/>
            <person name="Ahren C."/>
            <person name="Karami N."/>
        </authorList>
    </citation>
    <scope>NUCLEOTIDE SEQUENCE</scope>
    <source>
        <strain evidence="4">S7</strain>
    </source>
</reference>
<dbReference type="Proteomes" id="UP001180189">
    <property type="component" value="Chromosome"/>
</dbReference>
<dbReference type="AlphaFoldDB" id="A0A1U9U2A3"/>
<reference evidence="3 5" key="2">
    <citation type="submission" date="2019-01" db="EMBL/GenBank/DDBJ databases">
        <title>Genomic analysis of febrile catheter-associated UTI E. coli isolates.</title>
        <authorList>
            <person name="Potter R."/>
            <person name="Zou Z."/>
            <person name="Henderson J."/>
            <person name="Dantas G."/>
        </authorList>
    </citation>
    <scope>NUCLEOTIDE SEQUENCE [LARGE SCALE GENOMIC DNA]</scope>
    <source>
        <strain evidence="3 5">29_CAASB</strain>
    </source>
</reference>
<reference evidence="2" key="1">
    <citation type="journal article" date="2018" name="Genome Biol.">
        <title>SKESA: strategic k-mer extension for scrupulous assemblies.</title>
        <authorList>
            <person name="Souvorov A."/>
            <person name="Agarwala R."/>
            <person name="Lipman D.J."/>
        </authorList>
    </citation>
    <scope>NUCLEOTIDE SEQUENCE [LARGE SCALE GENOMIC DNA]</scope>
    <source>
        <strain evidence="2">EC00763</strain>
    </source>
</reference>
<sequence length="33" mass="3603">MRTHNPNSLLPSQMQKCTCVFLHLASDLCGGEA</sequence>
<evidence type="ECO:0000313" key="4">
    <source>
        <dbReference type="EMBL" id="WLM97735.1"/>
    </source>
</evidence>
<evidence type="ECO:0000313" key="2">
    <source>
        <dbReference type="EMBL" id="HAH4526712.1"/>
    </source>
</evidence>
<accession>A0A1U9U2A3</accession>
<reference evidence="1" key="5">
    <citation type="submission" date="2024-02" db="EMBL/GenBank/DDBJ databases">
        <authorList>
            <consortium name="Clinical and Environmental Microbiology Branch: Whole genome sequencing antimicrobial resistance pathogens in the healthcare setting"/>
        </authorList>
    </citation>
    <scope>NUCLEOTIDE SEQUENCE</scope>
    <source>
        <strain evidence="1">1924188</strain>
    </source>
</reference>
<reference evidence="2" key="3">
    <citation type="submission" date="2019-12" db="EMBL/GenBank/DDBJ databases">
        <authorList>
            <consortium name="NCBI Pathogen Detection Project"/>
        </authorList>
    </citation>
    <scope>NUCLEOTIDE SEQUENCE</scope>
    <source>
        <strain evidence="2">EC00763</strain>
    </source>
</reference>